<reference evidence="8" key="1">
    <citation type="submission" date="2021-02" db="EMBL/GenBank/DDBJ databases">
        <authorList>
            <person name="Dougan E. K."/>
            <person name="Rhodes N."/>
            <person name="Thang M."/>
            <person name="Chan C."/>
        </authorList>
    </citation>
    <scope>NUCLEOTIDE SEQUENCE</scope>
</reference>
<dbReference type="Gene3D" id="1.10.287.110">
    <property type="entry name" value="DnaJ domain"/>
    <property type="match status" value="1"/>
</dbReference>
<dbReference type="InterPro" id="IPR001623">
    <property type="entry name" value="DnaJ_domain"/>
</dbReference>
<dbReference type="AlphaFoldDB" id="A0A813GRQ0"/>
<feature type="non-terminal residue" evidence="8">
    <location>
        <position position="396"/>
    </location>
</feature>
<sequence length="396" mass="43553">LLYNTVEGLDEASRILSAQHLFEVLQIEPGGPSDEKQIRTAYRKLALRVHPDKQPEGAPPNLFKWAFSRLEEAKEKLEAMLAEDSESCREVHKVLRFDVHRREGAAALLGVDATAQTETAHLMPDAEKACRFQIKKLEKMVQVCPEYDRAVAACREAVETLRRGCTEEGLPRYEALLTHGMSASRTMGARDLRFPRPVVLMKPETSHLLMPKGRCRLALLCGSTAALSDEQLVASTAKFVRQPKASALRWCLDASPSAACSSAVCITLEPAGIVEPPAKRAKTTGGPEGTVRVRHILFRHQQLKQVDQMARREGSAKHALEAEAAALGALEKIFQDPNQFLKLCRELSDCSSASQPGMLTGDLGWLARGQQEQAFEECCFSLTPNSIGDLVVTSRG</sequence>
<evidence type="ECO:0000256" key="2">
    <source>
        <dbReference type="ARBA" id="ARBA00013194"/>
    </source>
</evidence>
<evidence type="ECO:0000256" key="1">
    <source>
        <dbReference type="ARBA" id="ARBA00000971"/>
    </source>
</evidence>
<evidence type="ECO:0000256" key="4">
    <source>
        <dbReference type="ARBA" id="ARBA00023235"/>
    </source>
</evidence>
<evidence type="ECO:0000259" key="6">
    <source>
        <dbReference type="PROSITE" id="PS50076"/>
    </source>
</evidence>
<dbReference type="PROSITE" id="PS50076">
    <property type="entry name" value="DNAJ_2"/>
    <property type="match status" value="1"/>
</dbReference>
<evidence type="ECO:0000256" key="3">
    <source>
        <dbReference type="ARBA" id="ARBA00023110"/>
    </source>
</evidence>
<organism evidence="8 9">
    <name type="scientific">Polarella glacialis</name>
    <name type="common">Dinoflagellate</name>
    <dbReference type="NCBI Taxonomy" id="89957"/>
    <lineage>
        <taxon>Eukaryota</taxon>
        <taxon>Sar</taxon>
        <taxon>Alveolata</taxon>
        <taxon>Dinophyceae</taxon>
        <taxon>Suessiales</taxon>
        <taxon>Suessiaceae</taxon>
        <taxon>Polarella</taxon>
    </lineage>
</organism>
<feature type="non-terminal residue" evidence="8">
    <location>
        <position position="1"/>
    </location>
</feature>
<dbReference type="InterPro" id="IPR046357">
    <property type="entry name" value="PPIase_dom_sf"/>
</dbReference>
<dbReference type="GO" id="GO:0005829">
    <property type="term" value="C:cytosol"/>
    <property type="evidence" value="ECO:0007669"/>
    <property type="project" value="TreeGrafter"/>
</dbReference>
<dbReference type="GO" id="GO:0005634">
    <property type="term" value="C:nucleus"/>
    <property type="evidence" value="ECO:0007669"/>
    <property type="project" value="TreeGrafter"/>
</dbReference>
<dbReference type="Pfam" id="PF00226">
    <property type="entry name" value="DnaJ"/>
    <property type="match status" value="1"/>
</dbReference>
<evidence type="ECO:0000259" key="7">
    <source>
        <dbReference type="PROSITE" id="PS50198"/>
    </source>
</evidence>
<dbReference type="PANTHER" id="PTHR10657">
    <property type="entry name" value="PEPTIDYL-PROLYL CIS-TRANS ISOMERASE"/>
    <property type="match status" value="1"/>
</dbReference>
<proteinExistence type="predicted"/>
<protein>
    <recommendedName>
        <fullName evidence="2">peptidylprolyl isomerase</fullName>
        <ecNumber evidence="2">5.2.1.8</ecNumber>
    </recommendedName>
</protein>
<name>A0A813GRQ0_POLGL</name>
<feature type="domain" description="J" evidence="6">
    <location>
        <begin position="20"/>
        <end position="96"/>
    </location>
</feature>
<dbReference type="SUPFAM" id="SSF54534">
    <property type="entry name" value="FKBP-like"/>
    <property type="match status" value="1"/>
</dbReference>
<dbReference type="PROSITE" id="PS50198">
    <property type="entry name" value="PPIC_PPIASE_2"/>
    <property type="match status" value="1"/>
</dbReference>
<feature type="domain" description="PpiC" evidence="7">
    <location>
        <begin position="288"/>
        <end position="396"/>
    </location>
</feature>
<dbReference type="EC" id="5.2.1.8" evidence="2"/>
<dbReference type="InterPro" id="IPR036869">
    <property type="entry name" value="J_dom_sf"/>
</dbReference>
<comment type="caution">
    <text evidence="8">The sequence shown here is derived from an EMBL/GenBank/DDBJ whole genome shotgun (WGS) entry which is preliminary data.</text>
</comment>
<accession>A0A813GRQ0</accession>
<dbReference type="PANTHER" id="PTHR10657:SF4">
    <property type="entry name" value="PEPTIDYL-PROLYL CIS-TRANS ISOMERASE-RELATED"/>
    <property type="match status" value="1"/>
</dbReference>
<dbReference type="SMART" id="SM00271">
    <property type="entry name" value="DnaJ"/>
    <property type="match status" value="1"/>
</dbReference>
<dbReference type="Gene3D" id="3.10.50.40">
    <property type="match status" value="1"/>
</dbReference>
<keyword evidence="4 5" id="KW-0413">Isomerase</keyword>
<dbReference type="GO" id="GO:0003755">
    <property type="term" value="F:peptidyl-prolyl cis-trans isomerase activity"/>
    <property type="evidence" value="ECO:0007669"/>
    <property type="project" value="UniProtKB-KW"/>
</dbReference>
<gene>
    <name evidence="8" type="ORF">PGLA1383_LOCUS46185</name>
</gene>
<dbReference type="SUPFAM" id="SSF46565">
    <property type="entry name" value="Chaperone J-domain"/>
    <property type="match status" value="1"/>
</dbReference>
<keyword evidence="9" id="KW-1185">Reference proteome</keyword>
<dbReference type="InterPro" id="IPR000297">
    <property type="entry name" value="PPIase_PpiC"/>
</dbReference>
<dbReference type="OrthoDB" id="2530521at2759"/>
<keyword evidence="3 5" id="KW-0697">Rotamase</keyword>
<dbReference type="Proteomes" id="UP000654075">
    <property type="component" value="Unassembled WGS sequence"/>
</dbReference>
<dbReference type="EMBL" id="CAJNNV010029705">
    <property type="protein sequence ID" value="CAE8629764.1"/>
    <property type="molecule type" value="Genomic_DNA"/>
</dbReference>
<evidence type="ECO:0000256" key="5">
    <source>
        <dbReference type="PROSITE-ProRule" id="PRU00278"/>
    </source>
</evidence>
<evidence type="ECO:0000313" key="9">
    <source>
        <dbReference type="Proteomes" id="UP000654075"/>
    </source>
</evidence>
<dbReference type="CDD" id="cd06257">
    <property type="entry name" value="DnaJ"/>
    <property type="match status" value="1"/>
</dbReference>
<comment type="catalytic activity">
    <reaction evidence="1">
        <text>[protein]-peptidylproline (omega=180) = [protein]-peptidylproline (omega=0)</text>
        <dbReference type="Rhea" id="RHEA:16237"/>
        <dbReference type="Rhea" id="RHEA-COMP:10747"/>
        <dbReference type="Rhea" id="RHEA-COMP:10748"/>
        <dbReference type="ChEBI" id="CHEBI:83833"/>
        <dbReference type="ChEBI" id="CHEBI:83834"/>
        <dbReference type="EC" id="5.2.1.8"/>
    </reaction>
</comment>
<dbReference type="Pfam" id="PF13616">
    <property type="entry name" value="Rotamase_3"/>
    <property type="match status" value="1"/>
</dbReference>
<dbReference type="InterPro" id="IPR051370">
    <property type="entry name" value="PPIase_Pin1"/>
</dbReference>
<evidence type="ECO:0000313" key="8">
    <source>
        <dbReference type="EMBL" id="CAE8629764.1"/>
    </source>
</evidence>